<evidence type="ECO:0000313" key="4">
    <source>
        <dbReference type="Proteomes" id="UP000316252"/>
    </source>
</evidence>
<feature type="domain" description="Glucose-6-phosphate dehydrogenase assembly protein OpcA N-terminal" evidence="1">
    <location>
        <begin position="51"/>
        <end position="174"/>
    </location>
</feature>
<proteinExistence type="predicted"/>
<evidence type="ECO:0000259" key="2">
    <source>
        <dbReference type="Pfam" id="PF20171"/>
    </source>
</evidence>
<gene>
    <name evidence="3" type="ORF">FJ657_10810</name>
</gene>
<name>A0A506XU93_9MICO</name>
<evidence type="ECO:0000313" key="3">
    <source>
        <dbReference type="EMBL" id="TPW76271.1"/>
    </source>
</evidence>
<sequence length="332" mass="35240">MIVDLPNTTTSAISKALVSIREEGGAVALGRVLTLVISTVLGEEEEAIEAANDASREHPMRVIVVSVGPDARTGVATAAPAGAEIQDARLDAQIRVGGDAGASEVIVLRAYGEAASDEEGLVTSLLLPDAPVVVWWPHVTPENPSESPLGRIAQRRITDSATAKDPNSAIERLSSNYRPGDTDFAWTRLTLWRAQLAAVLDQPPYEPVTAIQVEGAAQSPSTELLAAWLGLQLDAPVTLDLAGPGHGSSGIHKVVLHRTSGEVRLERNTPTVATLEQPGQPTHDISLPRRSLRDCLAEELRRLDPDELFGEVVQKGVTLLGRRATTDGGDRA</sequence>
<dbReference type="EMBL" id="VHQG01000002">
    <property type="protein sequence ID" value="TPW76271.1"/>
    <property type="molecule type" value="Genomic_DNA"/>
</dbReference>
<dbReference type="PANTHER" id="PTHR38658">
    <property type="entry name" value="OXPP CYCLE PROTEIN OPCA-RELATED"/>
    <property type="match status" value="1"/>
</dbReference>
<accession>A0A506XU93</accession>
<dbReference type="Pfam" id="PF10128">
    <property type="entry name" value="OpcA_G6PD_assem"/>
    <property type="match status" value="1"/>
</dbReference>
<comment type="caution">
    <text evidence="3">The sequence shown here is derived from an EMBL/GenBank/DDBJ whole genome shotgun (WGS) entry which is preliminary data.</text>
</comment>
<dbReference type="RefSeq" id="WP_141163626.1">
    <property type="nucleotide sequence ID" value="NZ_VHQG01000002.1"/>
</dbReference>
<organism evidence="3 4">
    <name type="scientific">Schumannella soli</name>
    <dbReference type="NCBI Taxonomy" id="2590779"/>
    <lineage>
        <taxon>Bacteria</taxon>
        <taxon>Bacillati</taxon>
        <taxon>Actinomycetota</taxon>
        <taxon>Actinomycetes</taxon>
        <taxon>Micrococcales</taxon>
        <taxon>Microbacteriaceae</taxon>
        <taxon>Schumannella</taxon>
    </lineage>
</organism>
<dbReference type="InterPro" id="IPR046801">
    <property type="entry name" value="OpcA_G6PD_N"/>
</dbReference>
<evidence type="ECO:0000259" key="1">
    <source>
        <dbReference type="Pfam" id="PF10128"/>
    </source>
</evidence>
<dbReference type="Pfam" id="PF20171">
    <property type="entry name" value="OpcA_G6PD_C"/>
    <property type="match status" value="1"/>
</dbReference>
<dbReference type="InterPro" id="IPR004555">
    <property type="entry name" value="G6PDH_assembly_OpcA"/>
</dbReference>
<feature type="domain" description="Glucose-6-phosphate dehydrogenase assembly protein OpcA C-terminal" evidence="2">
    <location>
        <begin position="179"/>
        <end position="312"/>
    </location>
</feature>
<dbReference type="AlphaFoldDB" id="A0A506XU93"/>
<keyword evidence="4" id="KW-1185">Reference proteome</keyword>
<dbReference type="OrthoDB" id="128564at2"/>
<dbReference type="InterPro" id="IPR046802">
    <property type="entry name" value="OpcA_G6PD_C"/>
</dbReference>
<reference evidence="3 4" key="1">
    <citation type="submission" date="2019-06" db="EMBL/GenBank/DDBJ databases">
        <authorList>
            <person name="Li F."/>
        </authorList>
    </citation>
    <scope>NUCLEOTIDE SEQUENCE [LARGE SCALE GENOMIC DNA]</scope>
    <source>
        <strain evidence="3 4">10F1D-1</strain>
    </source>
</reference>
<dbReference type="PANTHER" id="PTHR38658:SF1">
    <property type="entry name" value="OXPP CYCLE PROTEIN OPCA-RELATED"/>
    <property type="match status" value="1"/>
</dbReference>
<dbReference type="Proteomes" id="UP000316252">
    <property type="component" value="Unassembled WGS sequence"/>
</dbReference>
<protein>
    <submittedName>
        <fullName evidence="3">OpcA protein</fullName>
    </submittedName>
</protein>